<dbReference type="PROSITE" id="PS50011">
    <property type="entry name" value="PROTEIN_KINASE_DOM"/>
    <property type="match status" value="1"/>
</dbReference>
<reference evidence="10 11" key="1">
    <citation type="journal article" date="2021" name="Sci. Rep.">
        <title>Chromosome anchoring in Senegalese sole (Solea senegalensis) reveals sex-associated markers and genome rearrangements in flatfish.</title>
        <authorList>
            <person name="Guerrero-Cozar I."/>
            <person name="Gomez-Garrido J."/>
            <person name="Berbel C."/>
            <person name="Martinez-Blanch J.F."/>
            <person name="Alioto T."/>
            <person name="Claros M.G."/>
            <person name="Gagnaire P.A."/>
            <person name="Manchado M."/>
        </authorList>
    </citation>
    <scope>NUCLEOTIDE SEQUENCE [LARGE SCALE GENOMIC DNA]</scope>
    <source>
        <strain evidence="10">Sse05_10M</strain>
    </source>
</reference>
<keyword evidence="7" id="KW-0067">ATP-binding</keyword>
<comment type="caution">
    <text evidence="10">The sequence shown here is derived from an EMBL/GenBank/DDBJ whole genome shotgun (WGS) entry which is preliminary data.</text>
</comment>
<evidence type="ECO:0000256" key="2">
    <source>
        <dbReference type="ARBA" id="ARBA00008874"/>
    </source>
</evidence>
<proteinExistence type="inferred from homology"/>
<dbReference type="SMART" id="SM00220">
    <property type="entry name" value="S_TKc"/>
    <property type="match status" value="1"/>
</dbReference>
<evidence type="ECO:0000259" key="9">
    <source>
        <dbReference type="PROSITE" id="PS50011"/>
    </source>
</evidence>
<protein>
    <submittedName>
        <fullName evidence="10">Serine serine/threonine-protein kinase 24-like</fullName>
    </submittedName>
</protein>
<evidence type="ECO:0000256" key="8">
    <source>
        <dbReference type="SAM" id="MobiDB-lite"/>
    </source>
</evidence>
<name>A0AAV6PMK7_SOLSE</name>
<evidence type="ECO:0000256" key="1">
    <source>
        <dbReference type="ARBA" id="ARBA00004496"/>
    </source>
</evidence>
<feature type="region of interest" description="Disordered" evidence="8">
    <location>
        <begin position="244"/>
        <end position="273"/>
    </location>
</feature>
<dbReference type="InterPro" id="IPR000719">
    <property type="entry name" value="Prot_kinase_dom"/>
</dbReference>
<dbReference type="GO" id="GO:0004674">
    <property type="term" value="F:protein serine/threonine kinase activity"/>
    <property type="evidence" value="ECO:0007669"/>
    <property type="project" value="UniProtKB-KW"/>
</dbReference>
<feature type="compositionally biased region" description="Acidic residues" evidence="8">
    <location>
        <begin position="206"/>
        <end position="215"/>
    </location>
</feature>
<evidence type="ECO:0000256" key="4">
    <source>
        <dbReference type="ARBA" id="ARBA00022527"/>
    </source>
</evidence>
<dbReference type="GO" id="GO:0005524">
    <property type="term" value="F:ATP binding"/>
    <property type="evidence" value="ECO:0007669"/>
    <property type="project" value="UniProtKB-KW"/>
</dbReference>
<dbReference type="FunFam" id="1.10.510.10:FF:000022">
    <property type="entry name" value="Serine/threonine-protein kinase 24"/>
    <property type="match status" value="1"/>
</dbReference>
<evidence type="ECO:0000313" key="11">
    <source>
        <dbReference type="Proteomes" id="UP000693946"/>
    </source>
</evidence>
<keyword evidence="4" id="KW-0723">Serine/threonine-protein kinase</keyword>
<keyword evidence="5" id="KW-0547">Nucleotide-binding</keyword>
<feature type="compositionally biased region" description="Basic and acidic residues" evidence="8">
    <location>
        <begin position="255"/>
        <end position="266"/>
    </location>
</feature>
<comment type="subcellular location">
    <subcellularLocation>
        <location evidence="1">Cytoplasm</location>
    </subcellularLocation>
</comment>
<evidence type="ECO:0000256" key="3">
    <source>
        <dbReference type="ARBA" id="ARBA00022490"/>
    </source>
</evidence>
<accession>A0AAV6PMK7</accession>
<dbReference type="GO" id="GO:0030336">
    <property type="term" value="P:negative regulation of cell migration"/>
    <property type="evidence" value="ECO:0007669"/>
    <property type="project" value="TreeGrafter"/>
</dbReference>
<feature type="compositionally biased region" description="Low complexity" evidence="8">
    <location>
        <begin position="216"/>
        <end position="231"/>
    </location>
</feature>
<dbReference type="InterPro" id="IPR048288">
    <property type="entry name" value="PDCD10_N"/>
</dbReference>
<dbReference type="GO" id="GO:0005794">
    <property type="term" value="C:Golgi apparatus"/>
    <property type="evidence" value="ECO:0007669"/>
    <property type="project" value="TreeGrafter"/>
</dbReference>
<dbReference type="AlphaFoldDB" id="A0AAV6PMK7"/>
<evidence type="ECO:0000256" key="6">
    <source>
        <dbReference type="ARBA" id="ARBA00022777"/>
    </source>
</evidence>
<keyword evidence="11" id="KW-1185">Reference proteome</keyword>
<keyword evidence="6 10" id="KW-0418">Kinase</keyword>
<dbReference type="InterPro" id="IPR050629">
    <property type="entry name" value="STE20/SPS1-PAK"/>
</dbReference>
<dbReference type="PANTHER" id="PTHR48012">
    <property type="entry name" value="STERILE20-LIKE KINASE, ISOFORM B-RELATED"/>
    <property type="match status" value="1"/>
</dbReference>
<evidence type="ECO:0000313" key="10">
    <source>
        <dbReference type="EMBL" id="KAG7467620.1"/>
    </source>
</evidence>
<evidence type="ECO:0000256" key="5">
    <source>
        <dbReference type="ARBA" id="ARBA00022741"/>
    </source>
</evidence>
<dbReference type="EMBL" id="JAGKHQ010000575">
    <property type="protein sequence ID" value="KAG7467620.1"/>
    <property type="molecule type" value="Genomic_DNA"/>
</dbReference>
<dbReference type="Pfam" id="PF20929">
    <property type="entry name" value="PDCD10_N"/>
    <property type="match status" value="1"/>
</dbReference>
<keyword evidence="6 10" id="KW-0808">Transferase</keyword>
<organism evidence="10 11">
    <name type="scientific">Solea senegalensis</name>
    <name type="common">Senegalese sole</name>
    <dbReference type="NCBI Taxonomy" id="28829"/>
    <lineage>
        <taxon>Eukaryota</taxon>
        <taxon>Metazoa</taxon>
        <taxon>Chordata</taxon>
        <taxon>Craniata</taxon>
        <taxon>Vertebrata</taxon>
        <taxon>Euteleostomi</taxon>
        <taxon>Actinopterygii</taxon>
        <taxon>Neopterygii</taxon>
        <taxon>Teleostei</taxon>
        <taxon>Neoteleostei</taxon>
        <taxon>Acanthomorphata</taxon>
        <taxon>Carangaria</taxon>
        <taxon>Pleuronectiformes</taxon>
        <taxon>Pleuronectoidei</taxon>
        <taxon>Soleidae</taxon>
        <taxon>Solea</taxon>
    </lineage>
</organism>
<dbReference type="Pfam" id="PF00069">
    <property type="entry name" value="Pkinase"/>
    <property type="match status" value="1"/>
</dbReference>
<feature type="region of interest" description="Disordered" evidence="8">
    <location>
        <begin position="197"/>
        <end position="231"/>
    </location>
</feature>
<comment type="similarity">
    <text evidence="2">Belongs to the protein kinase superfamily. STE Ser/Thr protein kinase family. STE20 subfamily.</text>
</comment>
<feature type="domain" description="Protein kinase" evidence="9">
    <location>
        <begin position="1"/>
        <end position="176"/>
    </location>
</feature>
<dbReference type="PANTHER" id="PTHR48012:SF22">
    <property type="entry name" value="SERINE_THREONINE-PROTEIN KINASE 24"/>
    <property type="match status" value="1"/>
</dbReference>
<evidence type="ECO:0000256" key="7">
    <source>
        <dbReference type="ARBA" id="ARBA00022840"/>
    </source>
</evidence>
<sequence>MEYLGGGSALDLLEPGALDETQIATILREILKGLEYLHSEKKIHRDIKAANVLMSEQGDVKLADFGVAGQLTDTQIKRNTFVGTPFWMAPEVIKQSAYDSKADIWSLGITAIEMAKGEPPHSELHPMKVLFLIPKNNPPTLEGSYSKPLKEFVEACLNKEPSFRPTAKELLKHKYIVRHAKKTSYLTELIDRYKRWKSEQSRAESNSDESDEEADNQASGSNDATNDASNDDWIFNTIKEKDLKKMQNGAAQPAELERKPLKEKSETSNGKPEVAEALRKAIFLAEEMHPGICDSLVAELVQRLQRFSVPHGAATH</sequence>
<dbReference type="Proteomes" id="UP000693946">
    <property type="component" value="Unassembled WGS sequence"/>
</dbReference>
<gene>
    <name evidence="10" type="ORF">JOB18_049045</name>
</gene>
<keyword evidence="3" id="KW-0963">Cytoplasm</keyword>